<evidence type="ECO:0000313" key="2">
    <source>
        <dbReference type="Proteomes" id="UP000460135"/>
    </source>
</evidence>
<dbReference type="Proteomes" id="UP000460135">
    <property type="component" value="Unassembled WGS sequence"/>
</dbReference>
<gene>
    <name evidence="1" type="ORF">F3F51_13100</name>
</gene>
<dbReference type="EMBL" id="VWLX01000009">
    <property type="protein sequence ID" value="KAA3804188.1"/>
    <property type="molecule type" value="Genomic_DNA"/>
</dbReference>
<reference evidence="1 2" key="1">
    <citation type="journal article" date="2019" name="Nat. Med.">
        <title>A library of human gut bacterial isolates paired with longitudinal multiomics data enables mechanistic microbiome research.</title>
        <authorList>
            <person name="Poyet M."/>
            <person name="Groussin M."/>
            <person name="Gibbons S.M."/>
            <person name="Avila-Pacheco J."/>
            <person name="Jiang X."/>
            <person name="Kearney S.M."/>
            <person name="Perrotta A.R."/>
            <person name="Berdy B."/>
            <person name="Zhao S."/>
            <person name="Lieberman T.D."/>
            <person name="Swanson P.K."/>
            <person name="Smith M."/>
            <person name="Roesemann S."/>
            <person name="Alexander J.E."/>
            <person name="Rich S.A."/>
            <person name="Livny J."/>
            <person name="Vlamakis H."/>
            <person name="Clish C."/>
            <person name="Bullock K."/>
            <person name="Deik A."/>
            <person name="Scott J."/>
            <person name="Pierce K.A."/>
            <person name="Xavier R.J."/>
            <person name="Alm E.J."/>
        </authorList>
    </citation>
    <scope>NUCLEOTIDE SEQUENCE [LARGE SCALE GENOMIC DNA]</scope>
    <source>
        <strain evidence="1 2">BIOML-A183</strain>
    </source>
</reference>
<name>A0A6N3V7E2_BACOV</name>
<comment type="caution">
    <text evidence="1">The sequence shown here is derived from an EMBL/GenBank/DDBJ whole genome shotgun (WGS) entry which is preliminary data.</text>
</comment>
<protein>
    <submittedName>
        <fullName evidence="1">Uncharacterized protein</fullName>
    </submittedName>
</protein>
<organism evidence="1 2">
    <name type="scientific">Bacteroides ovatus</name>
    <dbReference type="NCBI Taxonomy" id="28116"/>
    <lineage>
        <taxon>Bacteria</taxon>
        <taxon>Pseudomonadati</taxon>
        <taxon>Bacteroidota</taxon>
        <taxon>Bacteroidia</taxon>
        <taxon>Bacteroidales</taxon>
        <taxon>Bacteroidaceae</taxon>
        <taxon>Bacteroides</taxon>
    </lineage>
</organism>
<proteinExistence type="predicted"/>
<accession>A0A6N3V7E2</accession>
<sequence>MHSKIFQITETRVDRDNYLNEDTLEQGDGHYYDYCSEIDEEERKFHIANLIEKALPKGMFTLVGENTIRYNGGADKWKKEFVTAIQEKAQAVTVENCMMWIGAVYQLEKFLKNPLDLGYQFYMDEHGVNGYAEQSYSFLQTVSQFEPGKLLYIGGVIDYHF</sequence>
<dbReference type="AlphaFoldDB" id="A0A6N3V7E2"/>
<evidence type="ECO:0000313" key="1">
    <source>
        <dbReference type="EMBL" id="KAA3804188.1"/>
    </source>
</evidence>